<keyword evidence="6" id="KW-1185">Reference proteome</keyword>
<accession>H2AWB3</accession>
<reference evidence="5 6" key="1">
    <citation type="journal article" date="2011" name="Proc. Natl. Acad. Sci. U.S.A.">
        <title>Evolutionary erosion of yeast sex chromosomes by mating-type switching accidents.</title>
        <authorList>
            <person name="Gordon J.L."/>
            <person name="Armisen D."/>
            <person name="Proux-Wera E."/>
            <person name="Oheigeartaigh S.S."/>
            <person name="Byrne K.P."/>
            <person name="Wolfe K.H."/>
        </authorList>
    </citation>
    <scope>NUCLEOTIDE SEQUENCE [LARGE SCALE GENOMIC DNA]</scope>
    <source>
        <strain evidence="6">ATCC 22294 / BCRC 22015 / CBS 2517 / CECT 1963 / NBRC 1671 / NRRL Y-8276</strain>
    </source>
</reference>
<evidence type="ECO:0000313" key="5">
    <source>
        <dbReference type="EMBL" id="CCF58663.1"/>
    </source>
</evidence>
<dbReference type="FunFam" id="2.60.40.1390:FF:000005">
    <property type="entry name" value="Meiosis-specific transcription factor NDT80"/>
    <property type="match status" value="1"/>
</dbReference>
<feature type="domain" description="NDT80" evidence="4">
    <location>
        <begin position="18"/>
        <end position="324"/>
    </location>
</feature>
<dbReference type="GO" id="GO:0000228">
    <property type="term" value="C:nuclear chromosome"/>
    <property type="evidence" value="ECO:0007669"/>
    <property type="project" value="EnsemblFungi"/>
</dbReference>
<dbReference type="InterPro" id="IPR024061">
    <property type="entry name" value="NDT80_DNA-bd_dom"/>
</dbReference>
<dbReference type="GeneID" id="13884131"/>
<dbReference type="InterPro" id="IPR037141">
    <property type="entry name" value="NDT80_DNA-bd_dom_sf"/>
</dbReference>
<dbReference type="InterPro" id="IPR008967">
    <property type="entry name" value="p53-like_TF_DNA-bd_sf"/>
</dbReference>
<dbReference type="RefSeq" id="XP_003957798.1">
    <property type="nucleotide sequence ID" value="XM_003957749.1"/>
</dbReference>
<dbReference type="InParanoid" id="H2AWB3"/>
<dbReference type="SUPFAM" id="SSF49417">
    <property type="entry name" value="p53-like transcription factors"/>
    <property type="match status" value="1"/>
</dbReference>
<protein>
    <recommendedName>
        <fullName evidence="4">NDT80 domain-containing protein</fullName>
    </recommendedName>
</protein>
<dbReference type="HOGENOM" id="CLU_015202_0_0_1"/>
<dbReference type="EMBL" id="HE650826">
    <property type="protein sequence ID" value="CCF58663.1"/>
    <property type="molecule type" value="Genomic_DNA"/>
</dbReference>
<keyword evidence="1 2" id="KW-0238">DNA-binding</keyword>
<evidence type="ECO:0000313" key="6">
    <source>
        <dbReference type="Proteomes" id="UP000005220"/>
    </source>
</evidence>
<dbReference type="PANTHER" id="PTHR35144">
    <property type="entry name" value="MEIOSIS-SPECIFIC TRANSCRIPTION FACTOR NDT80"/>
    <property type="match status" value="1"/>
</dbReference>
<sequence>MELHKNNNDLDSLAEIDFENDPIIHTRINEDGTTSNYFDKRKLKIAPRSTLQFKVGPPFEMVGNYHSVIDFKSGEEIQLQIIPRIDRGFDHIEDEWVGYKRNYFTLVSTFDSIGYNLEDFLDTSFNLQLGNDVNSRAVNIKYFAIKIKARSDDELTEINLVQHTAKRDKGPQFTPALCPLIPSPLPKHQIIREASNVRNTTKMKKYDSTFYFHRDENGNNFDPDSILNSYPNDCIQKVARYERVQFASSISVKKPSQQNKHFRLHVILGAVVATQDLKASEIKDQCEELPLSMGQRESFVPLQEMKTPPLIIRGRSPSNYTSSQRLTLRTNSVTPCDDSNIASCVSSSPIKVDSSPRRPKLGRPAKRKSRVLASSLPRVLKDITEQENNMSKHLEGIETLEQIENIILSQAPLFTSQLDENENEAIKNESNELKEADYPRETKNKHKSVDLKDIELKPSYVINAENIFVVGSLALNRPGYDIPLEQQHKKRKIATSSGAKLDFIESHNEDLSLTELSILQNASHNFYTFEHSNILEEISGQNIVDGMSYSYLNDNFETKLRDKLFTHSNNWSEFEALPSEIVSSGRIFEDDNYLLH</sequence>
<dbReference type="PROSITE" id="PS51517">
    <property type="entry name" value="NDT80"/>
    <property type="match status" value="1"/>
</dbReference>
<gene>
    <name evidence="5" type="primary">KAFR0F00660</name>
    <name evidence="5" type="ORF">KAFR_0F00660</name>
</gene>
<dbReference type="Proteomes" id="UP000005220">
    <property type="component" value="Chromosome 6"/>
</dbReference>
<evidence type="ECO:0000256" key="3">
    <source>
        <dbReference type="SAM" id="MobiDB-lite"/>
    </source>
</evidence>
<dbReference type="GO" id="GO:0051321">
    <property type="term" value="P:meiotic cell cycle"/>
    <property type="evidence" value="ECO:0007669"/>
    <property type="project" value="EnsemblFungi"/>
</dbReference>
<dbReference type="PANTHER" id="PTHR35144:SF2">
    <property type="entry name" value="MEIOSIS-SPECIFIC TRANSCRIPTION FACTOR NDT80"/>
    <property type="match status" value="1"/>
</dbReference>
<feature type="compositionally biased region" description="Basic residues" evidence="3">
    <location>
        <begin position="357"/>
        <end position="368"/>
    </location>
</feature>
<dbReference type="OrthoDB" id="2288358at2759"/>
<dbReference type="eggNOG" id="ENOG502R1FS">
    <property type="taxonomic scope" value="Eukaryota"/>
</dbReference>
<organism evidence="5 6">
    <name type="scientific">Kazachstania africana (strain ATCC 22294 / BCRC 22015 / CBS 2517 / CECT 1963 / NBRC 1671 / NRRL Y-8276)</name>
    <name type="common">Yeast</name>
    <name type="synonym">Kluyveromyces africanus</name>
    <dbReference type="NCBI Taxonomy" id="1071382"/>
    <lineage>
        <taxon>Eukaryota</taxon>
        <taxon>Fungi</taxon>
        <taxon>Dikarya</taxon>
        <taxon>Ascomycota</taxon>
        <taxon>Saccharomycotina</taxon>
        <taxon>Saccharomycetes</taxon>
        <taxon>Saccharomycetales</taxon>
        <taxon>Saccharomycetaceae</taxon>
        <taxon>Kazachstania</taxon>
    </lineage>
</organism>
<dbReference type="GO" id="GO:0045944">
    <property type="term" value="P:positive regulation of transcription by RNA polymerase II"/>
    <property type="evidence" value="ECO:0007669"/>
    <property type="project" value="EnsemblFungi"/>
</dbReference>
<dbReference type="KEGG" id="kaf:KAFR_0F00660"/>
<dbReference type="GO" id="GO:0043934">
    <property type="term" value="P:sporulation"/>
    <property type="evidence" value="ECO:0007669"/>
    <property type="project" value="EnsemblFungi"/>
</dbReference>
<dbReference type="Gene3D" id="2.60.40.1390">
    <property type="entry name" value="NDT80 DNA-binding domain"/>
    <property type="match status" value="1"/>
</dbReference>
<feature type="region of interest" description="Disordered" evidence="3">
    <location>
        <begin position="345"/>
        <end position="368"/>
    </location>
</feature>
<dbReference type="FunCoup" id="H2AWB3">
    <property type="interactions" value="1657"/>
</dbReference>
<name>H2AWB3_KAZAF</name>
<dbReference type="Pfam" id="PF05224">
    <property type="entry name" value="NDT80_PhoG"/>
    <property type="match status" value="1"/>
</dbReference>
<dbReference type="InterPro" id="IPR052605">
    <property type="entry name" value="Fungal_trans_regulator"/>
</dbReference>
<dbReference type="AlphaFoldDB" id="H2AWB3"/>
<feature type="DNA-binding region" description="NDT80" evidence="2">
    <location>
        <begin position="18"/>
        <end position="324"/>
    </location>
</feature>
<dbReference type="GO" id="GO:0003677">
    <property type="term" value="F:DNA binding"/>
    <property type="evidence" value="ECO:0007669"/>
    <property type="project" value="UniProtKB-KW"/>
</dbReference>
<evidence type="ECO:0000259" key="4">
    <source>
        <dbReference type="PROSITE" id="PS51517"/>
    </source>
</evidence>
<evidence type="ECO:0000256" key="2">
    <source>
        <dbReference type="PROSITE-ProRule" id="PRU00850"/>
    </source>
</evidence>
<proteinExistence type="predicted"/>
<dbReference type="GO" id="GO:0003700">
    <property type="term" value="F:DNA-binding transcription factor activity"/>
    <property type="evidence" value="ECO:0007669"/>
    <property type="project" value="UniProtKB-UniRule"/>
</dbReference>
<evidence type="ECO:0000256" key="1">
    <source>
        <dbReference type="ARBA" id="ARBA00023125"/>
    </source>
</evidence>